<evidence type="ECO:0000313" key="3">
    <source>
        <dbReference type="EMBL" id="KAA8903786.1"/>
    </source>
</evidence>
<evidence type="ECO:0008006" key="5">
    <source>
        <dbReference type="Google" id="ProtNLM"/>
    </source>
</evidence>
<comment type="caution">
    <text evidence="3">The sequence shown here is derived from an EMBL/GenBank/DDBJ whole genome shotgun (WGS) entry which is preliminary data.</text>
</comment>
<accession>A0A642UST2</accession>
<sequence length="565" mass="64449">MSSSEALSPANFTVILNGLGQRVAKLDGRGAQDLINAILRYSWSKPDLRKHTEFMSAYAQFLVVLVSSFPKYMQSITKKLFSEFCDVNPEEGQHHHYVLRRLIQYVPTSISTIPQTMRRSYPHHLSSSPKELVNYASNLLAIVAYCPELQYDAWRLVYESCIKLDVELQNELDDLDDEEIDEVLNPEIDSDDDDDVDDSVIRKGDDDDQNEDDEDDAADADDADADADDGSDEEEGEGDDDGEEYVIDDVDSAANIRKLSAKLDGVLHHMLTTTQSKFTVEEINNGTGIKLFQTITLLFRSHVLPTHFTKSIQFLVFYISQHQPELAESFLVLLIEVALSPQENIESRLKAIQYLSSYLARARNVSREQVISVVSYLVEWLNKYIDERESEVGADGIKGGMERFKLFYAALQALFYIFCFRYKELYRQADAGGKTANDSIWECDLDKFFTRVIVTKFNPLKYCDETVVAIFAKLATKLNVCYCYTIIEHNKRERLLQTNGEKALPSAVGNFSRKQEFLDLEAYFPFDPLVLPESKEVINKWYVEWSEVNPQEEEDDDDGDSSDSS</sequence>
<evidence type="ECO:0000256" key="1">
    <source>
        <dbReference type="ARBA" id="ARBA00010098"/>
    </source>
</evidence>
<dbReference type="SUPFAM" id="SSF48371">
    <property type="entry name" value="ARM repeat"/>
    <property type="match status" value="1"/>
</dbReference>
<name>A0A642UST2_DIURU</name>
<feature type="region of interest" description="Disordered" evidence="2">
    <location>
        <begin position="184"/>
        <end position="245"/>
    </location>
</feature>
<keyword evidence="4" id="KW-1185">Reference proteome</keyword>
<dbReference type="PANTHER" id="PTHR12790">
    <property type="entry name" value="TRANSCRIPTION INITIATION FACTOR IA RRN3"/>
    <property type="match status" value="1"/>
</dbReference>
<dbReference type="GO" id="GO:0005634">
    <property type="term" value="C:nucleus"/>
    <property type="evidence" value="ECO:0007669"/>
    <property type="project" value="TreeGrafter"/>
</dbReference>
<dbReference type="GO" id="GO:0001181">
    <property type="term" value="F:RNA polymerase I general transcription initiation factor activity"/>
    <property type="evidence" value="ECO:0007669"/>
    <property type="project" value="InterPro"/>
</dbReference>
<dbReference type="InterPro" id="IPR007991">
    <property type="entry name" value="RNA_pol_I_trans_ini_fac_RRN3"/>
</dbReference>
<dbReference type="PANTHER" id="PTHR12790:SF0">
    <property type="entry name" value="RNA POLYMERASE I-SPECIFIC TRANSCRIPTION INITIATION FACTOR RRN3-RELATED"/>
    <property type="match status" value="1"/>
</dbReference>
<dbReference type="OrthoDB" id="26970at2759"/>
<gene>
    <name evidence="3" type="ORF">DIURU_002298</name>
</gene>
<evidence type="ECO:0000256" key="2">
    <source>
        <dbReference type="SAM" id="MobiDB-lite"/>
    </source>
</evidence>
<dbReference type="AlphaFoldDB" id="A0A642UST2"/>
<feature type="compositionally biased region" description="Acidic residues" evidence="2">
    <location>
        <begin position="206"/>
        <end position="245"/>
    </location>
</feature>
<dbReference type="Proteomes" id="UP000449547">
    <property type="component" value="Unassembled WGS sequence"/>
</dbReference>
<feature type="compositionally biased region" description="Acidic residues" evidence="2">
    <location>
        <begin position="184"/>
        <end position="198"/>
    </location>
</feature>
<dbReference type="Pfam" id="PF05327">
    <property type="entry name" value="RRN3"/>
    <property type="match status" value="1"/>
</dbReference>
<protein>
    <recommendedName>
        <fullName evidence="5">RNA polymerase I-specific transcription initiation factor RRN3</fullName>
    </recommendedName>
</protein>
<dbReference type="GeneID" id="54780949"/>
<dbReference type="VEuPathDB" id="FungiDB:DIURU_002298"/>
<organism evidence="3 4">
    <name type="scientific">Diutina rugosa</name>
    <name type="common">Yeast</name>
    <name type="synonym">Candida rugosa</name>
    <dbReference type="NCBI Taxonomy" id="5481"/>
    <lineage>
        <taxon>Eukaryota</taxon>
        <taxon>Fungi</taxon>
        <taxon>Dikarya</taxon>
        <taxon>Ascomycota</taxon>
        <taxon>Saccharomycotina</taxon>
        <taxon>Pichiomycetes</taxon>
        <taxon>Debaryomycetaceae</taxon>
        <taxon>Diutina</taxon>
    </lineage>
</organism>
<dbReference type="GO" id="GO:0001042">
    <property type="term" value="F:RNA polymerase I core binding"/>
    <property type="evidence" value="ECO:0007669"/>
    <property type="project" value="TreeGrafter"/>
</dbReference>
<reference evidence="3 4" key="1">
    <citation type="submission" date="2019-07" db="EMBL/GenBank/DDBJ databases">
        <title>Genome assembly of two rare yeast pathogens: Diutina rugosa and Trichomonascus ciferrii.</title>
        <authorList>
            <person name="Mixao V."/>
            <person name="Saus E."/>
            <person name="Hansen A."/>
            <person name="Lass-Flor C."/>
            <person name="Gabaldon T."/>
        </authorList>
    </citation>
    <scope>NUCLEOTIDE SEQUENCE [LARGE SCALE GENOMIC DNA]</scope>
    <source>
        <strain evidence="3 4">CBS 613</strain>
    </source>
</reference>
<proteinExistence type="inferred from homology"/>
<dbReference type="RefSeq" id="XP_034012992.1">
    <property type="nucleotide sequence ID" value="XM_034154933.1"/>
</dbReference>
<dbReference type="EMBL" id="SWFT01000066">
    <property type="protein sequence ID" value="KAA8903786.1"/>
    <property type="molecule type" value="Genomic_DNA"/>
</dbReference>
<evidence type="ECO:0000313" key="4">
    <source>
        <dbReference type="Proteomes" id="UP000449547"/>
    </source>
</evidence>
<dbReference type="GO" id="GO:0006361">
    <property type="term" value="P:transcription initiation at RNA polymerase I promoter"/>
    <property type="evidence" value="ECO:0007669"/>
    <property type="project" value="InterPro"/>
</dbReference>
<comment type="similarity">
    <text evidence="1">Belongs to the RRN3 family.</text>
</comment>
<dbReference type="InterPro" id="IPR016024">
    <property type="entry name" value="ARM-type_fold"/>
</dbReference>
<dbReference type="OMA" id="VCSPAIV"/>